<dbReference type="AlphaFoldDB" id="A0A8S4BSJ4"/>
<dbReference type="PANTHER" id="PTHR31043:SF3">
    <property type="entry name" value="NEPHROCYSTIN-4"/>
    <property type="match status" value="1"/>
</dbReference>
<dbReference type="InterPro" id="IPR029775">
    <property type="entry name" value="NPHP4"/>
</dbReference>
<dbReference type="InterPro" id="IPR058765">
    <property type="entry name" value="NPHP4_C2-like"/>
</dbReference>
<name>A0A8S4BSJ4_9TELE</name>
<dbReference type="GO" id="GO:0036064">
    <property type="term" value="C:ciliary basal body"/>
    <property type="evidence" value="ECO:0007669"/>
    <property type="project" value="TreeGrafter"/>
</dbReference>
<dbReference type="EMBL" id="CAJRST010041110">
    <property type="protein sequence ID" value="CAG6021161.1"/>
    <property type="molecule type" value="Genomic_DNA"/>
</dbReference>
<feature type="compositionally biased region" description="Basic residues" evidence="1">
    <location>
        <begin position="926"/>
        <end position="944"/>
    </location>
</feature>
<feature type="region of interest" description="Disordered" evidence="1">
    <location>
        <begin position="492"/>
        <end position="526"/>
    </location>
</feature>
<reference evidence="3" key="1">
    <citation type="submission" date="2021-05" db="EMBL/GenBank/DDBJ databases">
        <authorList>
            <person name="Tigano A."/>
        </authorList>
    </citation>
    <scope>NUCLEOTIDE SEQUENCE</scope>
</reference>
<evidence type="ECO:0000256" key="1">
    <source>
        <dbReference type="SAM" id="MobiDB-lite"/>
    </source>
</evidence>
<evidence type="ECO:0000313" key="3">
    <source>
        <dbReference type="EMBL" id="CAG6021161.1"/>
    </source>
</evidence>
<evidence type="ECO:0000259" key="2">
    <source>
        <dbReference type="Pfam" id="PF26186"/>
    </source>
</evidence>
<dbReference type="GO" id="GO:1904491">
    <property type="term" value="P:protein localization to ciliary transition zone"/>
    <property type="evidence" value="ECO:0007669"/>
    <property type="project" value="TreeGrafter"/>
</dbReference>
<sequence length="944" mass="104255">MVTGWKEVFERNRLVPASSQTVRFAEENHFNQSQGFQLSLCRLTAAHLPQEVSVGQQDVTYQLRVTLFDRMHQHFIGKTWRSSAQKMKNNKIAFNEVARIGHLPPGESLAASLTVTVLYFHTSLLLPSTLLVLELVSLLPKPDGSHQALGRGFTVLELFANRPESPMSDGDRRLNLCHGSPRGLLHPLLKDTDSSLLKVIDGAHLDCVVKRHPSLLSVMHLLPENILVSGLDDIPGLAASPTDCGDALLRPQLLKIMPYSLTRLTVSLQPSLETFESLLLQLINADCHNTKQPGSEETQKTVVIQERRLHAGVHNGWCFLDKPQVVVLEPLALGVRGRADSTSRKSTLVKDSSATSSFSQMLGLRSSLELRLVNHPTLAIVFQLEYVFSAPVGRETMKCINLALRKAQTESYPVSVCQQCHPTPYGCCTLANKETLLSATATSRAAFLQCLRWGIWCPFQEPADWKGKEIQLVLQGGANPNPHGVMVYSTEVSAQTQSPSPVPAGTAQPGEESVQPKGVTEGQAGGRVTSHQIPISICTGSKTDSTRLPPGFSPRTWGRGVFASVDLRTDLWRAWLSQDSLKVLSGNISMTYDGLHSAHSDSHVFSQKGADKQFQTRLRMDDNFKSLWVGKRLSLSQLAATSRYPTISHSSSALPWQQSFPSLLHPSPLASAHQLSHVACSAVTSIAHLEMDLQRGNDEPPSMQEEGDQLQELPFTPVHAPVITLRINAPRSSLAHLFSAGFPEIVDCRGQVAEILDPIEPLPFDLQREEADLLQGNLLVFQFLAFSRVPSAAVGLDWPSNIYITFQFYRFPPVKSQQLKLLTSDKVQHQAGVILPCVLTPTNKDGTPSTGVVDPQQDFQPSSAALSIPCTTFRLRWSLLGAAPRPQGRLRTHSPFQRWGQIYQLFLACEHKHTQHMLSHSSALPLRRHRNPSVAHRPRACWEN</sequence>
<evidence type="ECO:0000313" key="4">
    <source>
        <dbReference type="Proteomes" id="UP000677803"/>
    </source>
</evidence>
<accession>A0A8S4BSJ4</accession>
<dbReference type="GO" id="GO:0035869">
    <property type="term" value="C:ciliary transition zone"/>
    <property type="evidence" value="ECO:0007669"/>
    <property type="project" value="TreeGrafter"/>
</dbReference>
<gene>
    <name evidence="3" type="ORF">MMEN_LOCUS21386</name>
</gene>
<protein>
    <submittedName>
        <fullName evidence="3">(Atlantic silverside) hypothetical protein</fullName>
    </submittedName>
</protein>
<proteinExistence type="predicted"/>
<dbReference type="GO" id="GO:0097730">
    <property type="term" value="C:non-motile cilium"/>
    <property type="evidence" value="ECO:0007669"/>
    <property type="project" value="InterPro"/>
</dbReference>
<dbReference type="PANTHER" id="PTHR31043">
    <property type="entry name" value="NEPHROCYSTIN-4"/>
    <property type="match status" value="1"/>
</dbReference>
<dbReference type="GO" id="GO:0097546">
    <property type="term" value="C:ciliary base"/>
    <property type="evidence" value="ECO:0007669"/>
    <property type="project" value="TreeGrafter"/>
</dbReference>
<feature type="region of interest" description="Disordered" evidence="1">
    <location>
        <begin position="920"/>
        <end position="944"/>
    </location>
</feature>
<comment type="caution">
    <text evidence="3">The sequence shown here is derived from an EMBL/GenBank/DDBJ whole genome shotgun (WGS) entry which is preliminary data.</text>
</comment>
<keyword evidence="4" id="KW-1185">Reference proteome</keyword>
<dbReference type="Proteomes" id="UP000677803">
    <property type="component" value="Unassembled WGS sequence"/>
</dbReference>
<organism evidence="3 4">
    <name type="scientific">Menidia menidia</name>
    <name type="common">Atlantic silverside</name>
    <dbReference type="NCBI Taxonomy" id="238744"/>
    <lineage>
        <taxon>Eukaryota</taxon>
        <taxon>Metazoa</taxon>
        <taxon>Chordata</taxon>
        <taxon>Craniata</taxon>
        <taxon>Vertebrata</taxon>
        <taxon>Euteleostomi</taxon>
        <taxon>Actinopterygii</taxon>
        <taxon>Neopterygii</taxon>
        <taxon>Teleostei</taxon>
        <taxon>Neoteleostei</taxon>
        <taxon>Acanthomorphata</taxon>
        <taxon>Ovalentaria</taxon>
        <taxon>Atherinomorphae</taxon>
        <taxon>Atheriniformes</taxon>
        <taxon>Atherinopsidae</taxon>
        <taxon>Menidiinae</taxon>
        <taxon>Menidia</taxon>
    </lineage>
</organism>
<feature type="domain" description="NPHP4 C2-like" evidence="2">
    <location>
        <begin position="732"/>
        <end position="851"/>
    </location>
</feature>
<dbReference type="GO" id="GO:0090090">
    <property type="term" value="P:negative regulation of canonical Wnt signaling pathway"/>
    <property type="evidence" value="ECO:0007669"/>
    <property type="project" value="InterPro"/>
</dbReference>
<dbReference type="Pfam" id="PF26186">
    <property type="entry name" value="NPHP4_C2_3rd"/>
    <property type="match status" value="1"/>
</dbReference>
<dbReference type="OrthoDB" id="313446at2759"/>